<dbReference type="AlphaFoldDB" id="A0A484BH79"/>
<dbReference type="InterPro" id="IPR022170">
    <property type="entry name" value="MUL1-like"/>
</dbReference>
<sequence>MDFVHEAVALGVDILILGLCVREYVNYKNTARVLKEAPQYNIDGELKNIVSRQRDKKIPYAVIRGTVSPIGVPLRSSFVPSVSGVLQIVKLHEHRVMRAFAGFWAEQRKMLHESVNEMPFELRNQSHGVEIVDAMSAAVLDVDVVYDNYESTSLSFFDHIFGFFTGVRQKGLQTTEQVLRDGSFMTAIGELELDGETLRMQPSKEGPLFLTTATKSTLIKRFEDAKSSMLFKIVLCSSISIVLVGLIVRKVYRRKKQEHEEAKIRKRLEVERRERRARNRPHTLSQDQLCVVCSTNPKEIILLPCGHVCLCEDCAQKIDITCPVCRSKIDSKAAAFIA</sequence>
<dbReference type="InterPro" id="IPR001841">
    <property type="entry name" value="Znf_RING"/>
</dbReference>
<keyword evidence="8" id="KW-0833">Ubl conjugation pathway</keyword>
<evidence type="ECO:0000313" key="18">
    <source>
        <dbReference type="Proteomes" id="UP000295192"/>
    </source>
</evidence>
<dbReference type="OrthoDB" id="66726at2759"/>
<dbReference type="Pfam" id="PF12483">
    <property type="entry name" value="GIDE"/>
    <property type="match status" value="1"/>
</dbReference>
<reference evidence="17 18" key="1">
    <citation type="journal article" date="2019" name="J. Hered.">
        <title>An Improved Genome Assembly for Drosophila navojoa, the Basal Species in the mojavensis Cluster.</title>
        <authorList>
            <person name="Vanderlinde T."/>
            <person name="Dupim E.G."/>
            <person name="Nazario-Yepiz N.O."/>
            <person name="Carvalho A.B."/>
        </authorList>
    </citation>
    <scope>NUCLEOTIDE SEQUENCE [LARGE SCALE GENOMIC DNA]</scope>
    <source>
        <strain evidence="17">Navoj_Jal97</strain>
        <tissue evidence="17">Whole organism</tissue>
    </source>
</reference>
<dbReference type="EC" id="2.3.2.27" evidence="3"/>
<dbReference type="GO" id="GO:0061630">
    <property type="term" value="F:ubiquitin protein ligase activity"/>
    <property type="evidence" value="ECO:0007669"/>
    <property type="project" value="UniProtKB-EC"/>
</dbReference>
<name>A0A484BH79_DRONA</name>
<evidence type="ECO:0000256" key="14">
    <source>
        <dbReference type="PROSITE-ProRule" id="PRU00175"/>
    </source>
</evidence>
<evidence type="ECO:0000313" key="17">
    <source>
        <dbReference type="EMBL" id="TDG47155.1"/>
    </source>
</evidence>
<dbReference type="PANTHER" id="PTHR12183:SF32">
    <property type="entry name" value="MITOCHONDRIAL E3 UBIQUITIN PROTEIN LIGASE 1"/>
    <property type="match status" value="1"/>
</dbReference>
<evidence type="ECO:0000256" key="1">
    <source>
        <dbReference type="ARBA" id="ARBA00000900"/>
    </source>
</evidence>
<dbReference type="PROSITE" id="PS50089">
    <property type="entry name" value="ZF_RING_2"/>
    <property type="match status" value="1"/>
</dbReference>
<keyword evidence="9" id="KW-1000">Mitochondrion outer membrane</keyword>
<dbReference type="GO" id="GO:0016567">
    <property type="term" value="P:protein ubiquitination"/>
    <property type="evidence" value="ECO:0007669"/>
    <property type="project" value="InterPro"/>
</dbReference>
<dbReference type="CDD" id="cd16649">
    <property type="entry name" value="mRING-HC-C3HC5_CGRF1-like"/>
    <property type="match status" value="1"/>
</dbReference>
<dbReference type="InterPro" id="IPR013083">
    <property type="entry name" value="Znf_RING/FYVE/PHD"/>
</dbReference>
<evidence type="ECO:0000256" key="9">
    <source>
        <dbReference type="ARBA" id="ARBA00022787"/>
    </source>
</evidence>
<dbReference type="SUPFAM" id="SSF57850">
    <property type="entry name" value="RING/U-box"/>
    <property type="match status" value="1"/>
</dbReference>
<dbReference type="EMBL" id="LSRL02000048">
    <property type="protein sequence ID" value="TDG47155.1"/>
    <property type="molecule type" value="Genomic_DNA"/>
</dbReference>
<evidence type="ECO:0000256" key="6">
    <source>
        <dbReference type="ARBA" id="ARBA00022723"/>
    </source>
</evidence>
<keyword evidence="18" id="KW-1185">Reference proteome</keyword>
<gene>
    <name evidence="17" type="ORF">AWZ03_006420</name>
</gene>
<dbReference type="FunFam" id="3.30.40.10:FF:000729">
    <property type="entry name" value="Mitochondrial ubiquitin ligase activator of nfkb 1-A"/>
    <property type="match status" value="1"/>
</dbReference>
<dbReference type="OMA" id="YILWKQY"/>
<dbReference type="GO" id="GO:0005741">
    <property type="term" value="C:mitochondrial outer membrane"/>
    <property type="evidence" value="ECO:0007669"/>
    <property type="project" value="UniProtKB-SubCell"/>
</dbReference>
<evidence type="ECO:0000256" key="11">
    <source>
        <dbReference type="ARBA" id="ARBA00022989"/>
    </source>
</evidence>
<evidence type="ECO:0000259" key="16">
    <source>
        <dbReference type="PROSITE" id="PS50089"/>
    </source>
</evidence>
<evidence type="ECO:0000256" key="12">
    <source>
        <dbReference type="ARBA" id="ARBA00023128"/>
    </source>
</evidence>
<dbReference type="KEGG" id="dnv:108651061"/>
<keyword evidence="5 15" id="KW-0812">Transmembrane</keyword>
<comment type="caution">
    <text evidence="17">The sequence shown here is derived from an EMBL/GenBank/DDBJ whole genome shotgun (WGS) entry which is preliminary data.</text>
</comment>
<dbReference type="Gene3D" id="3.30.40.10">
    <property type="entry name" value="Zinc/RING finger domain, C3HC4 (zinc finger)"/>
    <property type="match status" value="1"/>
</dbReference>
<dbReference type="STRING" id="7232.A0A484BH79"/>
<keyword evidence="6" id="KW-0479">Metal-binding</keyword>
<dbReference type="SMART" id="SM00184">
    <property type="entry name" value="RING"/>
    <property type="match status" value="1"/>
</dbReference>
<dbReference type="PANTHER" id="PTHR12183">
    <property type="entry name" value="MITOCHONDRIAL UBIQUITIN LIGASE ACTIVATOR OF NFKB 1"/>
    <property type="match status" value="1"/>
</dbReference>
<evidence type="ECO:0000256" key="13">
    <source>
        <dbReference type="ARBA" id="ARBA00023136"/>
    </source>
</evidence>
<protein>
    <recommendedName>
        <fullName evidence="3">RING-type E3 ubiquitin transferase</fullName>
        <ecNumber evidence="3">2.3.2.27</ecNumber>
    </recommendedName>
</protein>
<keyword evidence="7 14" id="KW-0863">Zinc-finger</keyword>
<feature type="transmembrane region" description="Helical" evidence="15">
    <location>
        <begin position="229"/>
        <end position="248"/>
    </location>
</feature>
<keyword evidence="10" id="KW-0862">Zinc</keyword>
<dbReference type="GO" id="GO:0008270">
    <property type="term" value="F:zinc ion binding"/>
    <property type="evidence" value="ECO:0007669"/>
    <property type="project" value="UniProtKB-KW"/>
</dbReference>
<evidence type="ECO:0000256" key="8">
    <source>
        <dbReference type="ARBA" id="ARBA00022786"/>
    </source>
</evidence>
<evidence type="ECO:0000256" key="4">
    <source>
        <dbReference type="ARBA" id="ARBA00022679"/>
    </source>
</evidence>
<evidence type="ECO:0000256" key="5">
    <source>
        <dbReference type="ARBA" id="ARBA00022692"/>
    </source>
</evidence>
<keyword evidence="11 15" id="KW-1133">Transmembrane helix</keyword>
<evidence type="ECO:0000256" key="2">
    <source>
        <dbReference type="ARBA" id="ARBA00004374"/>
    </source>
</evidence>
<comment type="catalytic activity">
    <reaction evidence="1">
        <text>S-ubiquitinyl-[E2 ubiquitin-conjugating enzyme]-L-cysteine + [acceptor protein]-L-lysine = [E2 ubiquitin-conjugating enzyme]-L-cysteine + N(6)-ubiquitinyl-[acceptor protein]-L-lysine.</text>
        <dbReference type="EC" id="2.3.2.27"/>
    </reaction>
</comment>
<feature type="domain" description="RING-type" evidence="16">
    <location>
        <begin position="290"/>
        <end position="326"/>
    </location>
</feature>
<comment type="subcellular location">
    <subcellularLocation>
        <location evidence="2">Mitochondrion outer membrane</location>
        <topology evidence="2">Multi-pass membrane protein</topology>
    </subcellularLocation>
</comment>
<evidence type="ECO:0000256" key="7">
    <source>
        <dbReference type="ARBA" id="ARBA00022771"/>
    </source>
</evidence>
<accession>A0A484BH79</accession>
<evidence type="ECO:0000256" key="15">
    <source>
        <dbReference type="SAM" id="Phobius"/>
    </source>
</evidence>
<proteinExistence type="predicted"/>
<keyword evidence="12" id="KW-0496">Mitochondrion</keyword>
<keyword evidence="4" id="KW-0808">Transferase</keyword>
<evidence type="ECO:0000256" key="10">
    <source>
        <dbReference type="ARBA" id="ARBA00022833"/>
    </source>
</evidence>
<dbReference type="Pfam" id="PF13920">
    <property type="entry name" value="zf-C3HC4_3"/>
    <property type="match status" value="1"/>
</dbReference>
<dbReference type="Proteomes" id="UP000295192">
    <property type="component" value="Unassembled WGS sequence"/>
</dbReference>
<evidence type="ECO:0000256" key="3">
    <source>
        <dbReference type="ARBA" id="ARBA00012483"/>
    </source>
</evidence>
<organism evidence="17 18">
    <name type="scientific">Drosophila navojoa</name>
    <name type="common">Fruit fly</name>
    <dbReference type="NCBI Taxonomy" id="7232"/>
    <lineage>
        <taxon>Eukaryota</taxon>
        <taxon>Metazoa</taxon>
        <taxon>Ecdysozoa</taxon>
        <taxon>Arthropoda</taxon>
        <taxon>Hexapoda</taxon>
        <taxon>Insecta</taxon>
        <taxon>Pterygota</taxon>
        <taxon>Neoptera</taxon>
        <taxon>Endopterygota</taxon>
        <taxon>Diptera</taxon>
        <taxon>Brachycera</taxon>
        <taxon>Muscomorpha</taxon>
        <taxon>Ephydroidea</taxon>
        <taxon>Drosophilidae</taxon>
        <taxon>Drosophila</taxon>
    </lineage>
</organism>
<dbReference type="InterPro" id="IPR051652">
    <property type="entry name" value="MDM2_MDM4_MUL1"/>
</dbReference>
<keyword evidence="13 15" id="KW-0472">Membrane</keyword>